<evidence type="ECO:0008006" key="3">
    <source>
        <dbReference type="Google" id="ProtNLM"/>
    </source>
</evidence>
<sequence length="168" mass="19158">MKLTINTLLIGMLLFSAACKKDKEEQVPDITTLASFSYSTFNILKDAATDVEIRENFAYLTFTKQGNQTGLPHISFQIDDFKGVGEYNLSSGKITVYADEKGDEFYWKNFHNQFNEEFKGEGTIKVTRCDTQFIAELSGKLFHEEVQGSEVIFKETSFQAKTNQKIFK</sequence>
<evidence type="ECO:0000313" key="2">
    <source>
        <dbReference type="Proteomes" id="UP001378956"/>
    </source>
</evidence>
<keyword evidence="2" id="KW-1185">Reference proteome</keyword>
<name>A0ABU8NUQ1_9SPHI</name>
<proteinExistence type="predicted"/>
<dbReference type="Proteomes" id="UP001378956">
    <property type="component" value="Unassembled WGS sequence"/>
</dbReference>
<protein>
    <recommendedName>
        <fullName evidence="3">LPS export ABC transporter protein LptC</fullName>
    </recommendedName>
</protein>
<comment type="caution">
    <text evidence="1">The sequence shown here is derived from an EMBL/GenBank/DDBJ whole genome shotgun (WGS) entry which is preliminary data.</text>
</comment>
<dbReference type="RefSeq" id="WP_337717428.1">
    <property type="nucleotide sequence ID" value="NZ_JBBEUB010000008.1"/>
</dbReference>
<dbReference type="PROSITE" id="PS51257">
    <property type="entry name" value="PROKAR_LIPOPROTEIN"/>
    <property type="match status" value="1"/>
</dbReference>
<evidence type="ECO:0000313" key="1">
    <source>
        <dbReference type="EMBL" id="MEJ2904938.1"/>
    </source>
</evidence>
<reference evidence="1 2" key="1">
    <citation type="submission" date="2024-03" db="EMBL/GenBank/DDBJ databases">
        <title>Sequence of Lycoming College Course Isolates.</title>
        <authorList>
            <person name="Plotts O."/>
            <person name="Newman J."/>
        </authorList>
    </citation>
    <scope>NUCLEOTIDE SEQUENCE [LARGE SCALE GENOMIC DNA]</scope>
    <source>
        <strain evidence="1 2">CJB-3</strain>
    </source>
</reference>
<organism evidence="1 2">
    <name type="scientific">Pedobacter panaciterrae</name>
    <dbReference type="NCBI Taxonomy" id="363849"/>
    <lineage>
        <taxon>Bacteria</taxon>
        <taxon>Pseudomonadati</taxon>
        <taxon>Bacteroidota</taxon>
        <taxon>Sphingobacteriia</taxon>
        <taxon>Sphingobacteriales</taxon>
        <taxon>Sphingobacteriaceae</taxon>
        <taxon>Pedobacter</taxon>
    </lineage>
</organism>
<dbReference type="EMBL" id="JBBEUB010000008">
    <property type="protein sequence ID" value="MEJ2904938.1"/>
    <property type="molecule type" value="Genomic_DNA"/>
</dbReference>
<gene>
    <name evidence="1" type="ORF">WAE58_21005</name>
</gene>
<accession>A0ABU8NUQ1</accession>